<dbReference type="PANTHER" id="PTHR43047:SF72">
    <property type="entry name" value="OSMOSENSING HISTIDINE PROTEIN KINASE SLN1"/>
    <property type="match status" value="1"/>
</dbReference>
<dbReference type="PRINTS" id="PR00344">
    <property type="entry name" value="BCTRLSENSOR"/>
</dbReference>
<protein>
    <recommendedName>
        <fullName evidence="2">histidine kinase</fullName>
        <ecNumber evidence="2">2.7.13.3</ecNumber>
    </recommendedName>
</protein>
<dbReference type="Gene3D" id="3.30.565.10">
    <property type="entry name" value="Histidine kinase-like ATPase, C-terminal domain"/>
    <property type="match status" value="1"/>
</dbReference>
<dbReference type="Proteomes" id="UP001597318">
    <property type="component" value="Unassembled WGS sequence"/>
</dbReference>
<dbReference type="Pfam" id="PF02518">
    <property type="entry name" value="HATPase_c"/>
    <property type="match status" value="1"/>
</dbReference>
<accession>A0ABW5C1K0</accession>
<keyword evidence="3 9" id="KW-0597">Phosphoprotein</keyword>
<dbReference type="InterPro" id="IPR025847">
    <property type="entry name" value="MEDS_domain"/>
</dbReference>
<dbReference type="Pfam" id="PF00512">
    <property type="entry name" value="HisKA"/>
    <property type="match status" value="1"/>
</dbReference>
<evidence type="ECO:0000256" key="9">
    <source>
        <dbReference type="PROSITE-ProRule" id="PRU00169"/>
    </source>
</evidence>
<proteinExistence type="predicted"/>
<dbReference type="InterPro" id="IPR004358">
    <property type="entry name" value="Sig_transdc_His_kin-like_C"/>
</dbReference>
<reference evidence="13" key="1">
    <citation type="journal article" date="2019" name="Int. J. Syst. Evol. Microbiol.">
        <title>The Global Catalogue of Microorganisms (GCM) 10K type strain sequencing project: providing services to taxonomists for standard genome sequencing and annotation.</title>
        <authorList>
            <consortium name="The Broad Institute Genomics Platform"/>
            <consortium name="The Broad Institute Genome Sequencing Center for Infectious Disease"/>
            <person name="Wu L."/>
            <person name="Ma J."/>
        </authorList>
    </citation>
    <scope>NUCLEOTIDE SEQUENCE [LARGE SCALE GENOMIC DNA]</scope>
    <source>
        <strain evidence="13">CGMCC 1.15474</strain>
    </source>
</reference>
<dbReference type="PANTHER" id="PTHR43047">
    <property type="entry name" value="TWO-COMPONENT HISTIDINE PROTEIN KINASE"/>
    <property type="match status" value="1"/>
</dbReference>
<dbReference type="CDD" id="cd00082">
    <property type="entry name" value="HisKA"/>
    <property type="match status" value="1"/>
</dbReference>
<dbReference type="InterPro" id="IPR036097">
    <property type="entry name" value="HisK_dim/P_sf"/>
</dbReference>
<evidence type="ECO:0000256" key="3">
    <source>
        <dbReference type="ARBA" id="ARBA00022553"/>
    </source>
</evidence>
<dbReference type="SMART" id="SM00387">
    <property type="entry name" value="HATPase_c"/>
    <property type="match status" value="1"/>
</dbReference>
<keyword evidence="6" id="KW-0418">Kinase</keyword>
<name>A0ABW5C1K0_9BACI</name>
<evidence type="ECO:0000313" key="13">
    <source>
        <dbReference type="Proteomes" id="UP001597318"/>
    </source>
</evidence>
<keyword evidence="8" id="KW-0902">Two-component regulatory system</keyword>
<dbReference type="GO" id="GO:0005524">
    <property type="term" value="F:ATP binding"/>
    <property type="evidence" value="ECO:0007669"/>
    <property type="project" value="UniProtKB-KW"/>
</dbReference>
<comment type="caution">
    <text evidence="12">The sequence shown here is derived from an EMBL/GenBank/DDBJ whole genome shotgun (WGS) entry which is preliminary data.</text>
</comment>
<dbReference type="EC" id="2.7.13.3" evidence="2"/>
<dbReference type="RefSeq" id="WP_379053030.1">
    <property type="nucleotide sequence ID" value="NZ_JBHUIK010000005.1"/>
</dbReference>
<dbReference type="Pfam" id="PF14417">
    <property type="entry name" value="MEDS"/>
    <property type="match status" value="1"/>
</dbReference>
<dbReference type="PROSITE" id="PS50109">
    <property type="entry name" value="HIS_KIN"/>
    <property type="match status" value="1"/>
</dbReference>
<comment type="catalytic activity">
    <reaction evidence="1">
        <text>ATP + protein L-histidine = ADP + protein N-phospho-L-histidine.</text>
        <dbReference type="EC" id="2.7.13.3"/>
    </reaction>
</comment>
<dbReference type="Gene3D" id="1.10.287.130">
    <property type="match status" value="1"/>
</dbReference>
<dbReference type="SUPFAM" id="SSF47384">
    <property type="entry name" value="Homodimeric domain of signal transducing histidine kinase"/>
    <property type="match status" value="1"/>
</dbReference>
<sequence>MKERKTSRWGSMPFLKEFTNKLEGQGAHILYMFNDEKRYLDLVYQFVSQGIQYQEKILLLDKLSVYTYITDLLVSNGYSNEEISLIFFMTIEDFYLSEKGFEADENFQQLEEILQTNFEKGNRTRTWGQILADDSQISEIRKYESKVDRLLQGRNTISVCAYNAYITPAFFQNELLKIHEYVMLDEVIEKSPFYHKKYISFPALERERVQILEKENNSLKKKNEELLVGNARQLEREKFLELEKLNAEKANLAKTVFLSQMSHDLRTPLNTIQGYSQILLMNKNSSDLNQKISKIYNASEQLLNLIEEILDFTAIDTGRVNIHKEEIQVKSFLEDCVGSILETNTSDINIQFDGVPSELFIEADPVRLNQIMTNLLDNAMKYNRTNGTVHIYCDYEKESEEVKINVKDSGIGIEHEDLDLIYEPFYRSKSTMNNWKGTGIGLAIVSQLTKRMNGNYGVTTEKGKGSTFWVSFKKLNKQSEGIMQNIDEEQLFPLSQPLRVLYIEDNTDNIDVMRSMLRIIQTIDLQCVTSGKEGIKQVIELMPDIVLLDIALPDMNGFEALKHIKSNPVTKDIPVIAVSADAMESTIKQASEEGCFAYIKKPIHLDEIRNVLESTIKYIVYNRESVVK</sequence>
<dbReference type="SUPFAM" id="SSF55874">
    <property type="entry name" value="ATPase domain of HSP90 chaperone/DNA topoisomerase II/histidine kinase"/>
    <property type="match status" value="1"/>
</dbReference>
<dbReference type="InterPro" id="IPR036890">
    <property type="entry name" value="HATPase_C_sf"/>
</dbReference>
<dbReference type="InterPro" id="IPR005467">
    <property type="entry name" value="His_kinase_dom"/>
</dbReference>
<dbReference type="InterPro" id="IPR011006">
    <property type="entry name" value="CheY-like_superfamily"/>
</dbReference>
<feature type="modified residue" description="4-aspartylphosphate" evidence="9">
    <location>
        <position position="549"/>
    </location>
</feature>
<feature type="domain" description="Histidine kinase" evidence="10">
    <location>
        <begin position="260"/>
        <end position="476"/>
    </location>
</feature>
<evidence type="ECO:0000256" key="1">
    <source>
        <dbReference type="ARBA" id="ARBA00000085"/>
    </source>
</evidence>
<keyword evidence="13" id="KW-1185">Reference proteome</keyword>
<dbReference type="InterPro" id="IPR001789">
    <property type="entry name" value="Sig_transdc_resp-reg_receiver"/>
</dbReference>
<evidence type="ECO:0000259" key="11">
    <source>
        <dbReference type="PROSITE" id="PS50110"/>
    </source>
</evidence>
<evidence type="ECO:0000259" key="10">
    <source>
        <dbReference type="PROSITE" id="PS50109"/>
    </source>
</evidence>
<dbReference type="Pfam" id="PF00072">
    <property type="entry name" value="Response_reg"/>
    <property type="match status" value="1"/>
</dbReference>
<feature type="domain" description="Response regulatory" evidence="11">
    <location>
        <begin position="499"/>
        <end position="616"/>
    </location>
</feature>
<evidence type="ECO:0000256" key="6">
    <source>
        <dbReference type="ARBA" id="ARBA00022777"/>
    </source>
</evidence>
<keyword evidence="7 12" id="KW-0067">ATP-binding</keyword>
<dbReference type="Gene3D" id="3.40.50.2300">
    <property type="match status" value="1"/>
</dbReference>
<dbReference type="SMART" id="SM00448">
    <property type="entry name" value="REC"/>
    <property type="match status" value="1"/>
</dbReference>
<dbReference type="EMBL" id="JBHUIK010000005">
    <property type="protein sequence ID" value="MFD2216042.1"/>
    <property type="molecule type" value="Genomic_DNA"/>
</dbReference>
<keyword evidence="5" id="KW-0547">Nucleotide-binding</keyword>
<evidence type="ECO:0000256" key="5">
    <source>
        <dbReference type="ARBA" id="ARBA00022741"/>
    </source>
</evidence>
<evidence type="ECO:0000256" key="8">
    <source>
        <dbReference type="ARBA" id="ARBA00023012"/>
    </source>
</evidence>
<gene>
    <name evidence="12" type="ORF">ACFSKK_20345</name>
</gene>
<evidence type="ECO:0000313" key="12">
    <source>
        <dbReference type="EMBL" id="MFD2216042.1"/>
    </source>
</evidence>
<evidence type="ECO:0000256" key="7">
    <source>
        <dbReference type="ARBA" id="ARBA00022840"/>
    </source>
</evidence>
<keyword evidence="4" id="KW-0808">Transferase</keyword>
<dbReference type="InterPro" id="IPR003594">
    <property type="entry name" value="HATPase_dom"/>
</dbReference>
<dbReference type="InterPro" id="IPR003661">
    <property type="entry name" value="HisK_dim/P_dom"/>
</dbReference>
<organism evidence="12 13">
    <name type="scientific">Metabacillus endolithicus</name>
    <dbReference type="NCBI Taxonomy" id="1535204"/>
    <lineage>
        <taxon>Bacteria</taxon>
        <taxon>Bacillati</taxon>
        <taxon>Bacillota</taxon>
        <taxon>Bacilli</taxon>
        <taxon>Bacillales</taxon>
        <taxon>Bacillaceae</taxon>
        <taxon>Metabacillus</taxon>
    </lineage>
</organism>
<dbReference type="SMART" id="SM00388">
    <property type="entry name" value="HisKA"/>
    <property type="match status" value="1"/>
</dbReference>
<dbReference type="SUPFAM" id="SSF52172">
    <property type="entry name" value="CheY-like"/>
    <property type="match status" value="1"/>
</dbReference>
<evidence type="ECO:0000256" key="4">
    <source>
        <dbReference type="ARBA" id="ARBA00022679"/>
    </source>
</evidence>
<dbReference type="PROSITE" id="PS50110">
    <property type="entry name" value="RESPONSE_REGULATORY"/>
    <property type="match status" value="1"/>
</dbReference>
<evidence type="ECO:0000256" key="2">
    <source>
        <dbReference type="ARBA" id="ARBA00012438"/>
    </source>
</evidence>